<evidence type="ECO:0000313" key="3">
    <source>
        <dbReference type="EMBL" id="MCF2531858.1"/>
    </source>
</evidence>
<dbReference type="RefSeq" id="WP_235056507.1">
    <property type="nucleotide sequence ID" value="NZ_JAKFHA010000027.1"/>
</dbReference>
<dbReference type="EMBL" id="JAKFHA010000027">
    <property type="protein sequence ID" value="MCF2531858.1"/>
    <property type="molecule type" value="Genomic_DNA"/>
</dbReference>
<evidence type="ECO:0000313" key="4">
    <source>
        <dbReference type="Proteomes" id="UP001165378"/>
    </source>
</evidence>
<accession>A0AA41Q5C4</accession>
<feature type="region of interest" description="Disordered" evidence="1">
    <location>
        <begin position="1"/>
        <end position="33"/>
    </location>
</feature>
<reference evidence="3" key="1">
    <citation type="submission" date="2022-01" db="EMBL/GenBank/DDBJ databases">
        <title>Genome-Based Taxonomic Classification of the Phylum Actinobacteria.</title>
        <authorList>
            <person name="Gao Y."/>
        </authorList>
    </citation>
    <scope>NUCLEOTIDE SEQUENCE</scope>
    <source>
        <strain evidence="3">KLBMP 8922</strain>
    </source>
</reference>
<dbReference type="InterPro" id="IPR010987">
    <property type="entry name" value="Glutathione-S-Trfase_C-like"/>
</dbReference>
<dbReference type="Gene3D" id="3.40.30.10">
    <property type="entry name" value="Glutaredoxin"/>
    <property type="match status" value="1"/>
</dbReference>
<dbReference type="GO" id="GO:0004364">
    <property type="term" value="F:glutathione transferase activity"/>
    <property type="evidence" value="ECO:0007669"/>
    <property type="project" value="InterPro"/>
</dbReference>
<dbReference type="InterPro" id="IPR016639">
    <property type="entry name" value="GST_Omega/GSH"/>
</dbReference>
<evidence type="ECO:0000259" key="2">
    <source>
        <dbReference type="PROSITE" id="PS50405"/>
    </source>
</evidence>
<proteinExistence type="predicted"/>
<dbReference type="GO" id="GO:0005737">
    <property type="term" value="C:cytoplasm"/>
    <property type="evidence" value="ECO:0007669"/>
    <property type="project" value="TreeGrafter"/>
</dbReference>
<protein>
    <submittedName>
        <fullName evidence="3">Glutathione S-transferase C-terminal domain-containing protein</fullName>
    </submittedName>
</protein>
<sequence length="333" mass="36425">MPKPLAPQPRSADPVDFRRHGRHRTLGRPAPMFRGRIGRMPGSGFTADPNRYHLYVCFACPRSLRVAITRDLRGLADRVGLSAVDPVRDGRGWAFRDGDGHGPDAVGGFALLREAYDATEHHYEGPVSVPVLWDRWSGRIVNNRPEDILADLATAFAGTGPDLYPARFAAGLAQYSALFDDDVWEAAQQAGRARAGARYDEALRTVLNTLGMLEHRLAYGGFLLGEELTAADVHLWTTLLHVDAVHRRHLHADDVRRIADHPALWGYFARLYEHPAFRRNVRLDHIAQHHRTSCRGPAASGSAVPIVDWARLDGVPADAALGAVAGATGGPCG</sequence>
<name>A0AA41Q5C4_9ACTN</name>
<gene>
    <name evidence="3" type="ORF">LZ495_32225</name>
</gene>
<dbReference type="SUPFAM" id="SSF52833">
    <property type="entry name" value="Thioredoxin-like"/>
    <property type="match status" value="1"/>
</dbReference>
<evidence type="ECO:0000256" key="1">
    <source>
        <dbReference type="SAM" id="MobiDB-lite"/>
    </source>
</evidence>
<dbReference type="Gene3D" id="1.20.1050.10">
    <property type="match status" value="1"/>
</dbReference>
<dbReference type="PANTHER" id="PTHR32419">
    <property type="entry name" value="GLUTATHIONYL-HYDROQUINONE REDUCTASE"/>
    <property type="match status" value="1"/>
</dbReference>
<keyword evidence="4" id="KW-1185">Reference proteome</keyword>
<dbReference type="SUPFAM" id="SSF47616">
    <property type="entry name" value="GST C-terminal domain-like"/>
    <property type="match status" value="1"/>
</dbReference>
<dbReference type="Proteomes" id="UP001165378">
    <property type="component" value="Unassembled WGS sequence"/>
</dbReference>
<dbReference type="InterPro" id="IPR036249">
    <property type="entry name" value="Thioredoxin-like_sf"/>
</dbReference>
<dbReference type="PROSITE" id="PS50405">
    <property type="entry name" value="GST_CTER"/>
    <property type="match status" value="1"/>
</dbReference>
<dbReference type="AlphaFoldDB" id="A0AA41Q5C4"/>
<organism evidence="3 4">
    <name type="scientific">Yinghuangia soli</name>
    <dbReference type="NCBI Taxonomy" id="2908204"/>
    <lineage>
        <taxon>Bacteria</taxon>
        <taxon>Bacillati</taxon>
        <taxon>Actinomycetota</taxon>
        <taxon>Actinomycetes</taxon>
        <taxon>Kitasatosporales</taxon>
        <taxon>Streptomycetaceae</taxon>
        <taxon>Yinghuangia</taxon>
    </lineage>
</organism>
<dbReference type="Pfam" id="PF13410">
    <property type="entry name" value="GST_C_2"/>
    <property type="match status" value="1"/>
</dbReference>
<dbReference type="PANTHER" id="PTHR32419:SF6">
    <property type="entry name" value="GLUTATHIONE S-TRANSFERASE OMEGA-LIKE 1-RELATED"/>
    <property type="match status" value="1"/>
</dbReference>
<comment type="caution">
    <text evidence="3">The sequence shown here is derived from an EMBL/GenBank/DDBJ whole genome shotgun (WGS) entry which is preliminary data.</text>
</comment>
<dbReference type="InterPro" id="IPR036282">
    <property type="entry name" value="Glutathione-S-Trfase_C_sf"/>
</dbReference>
<feature type="domain" description="GST C-terminal" evidence="2">
    <location>
        <begin position="165"/>
        <end position="300"/>
    </location>
</feature>